<dbReference type="GeneTree" id="ENSGT01120000272077"/>
<reference evidence="2" key="2">
    <citation type="submission" date="2025-08" db="UniProtKB">
        <authorList>
            <consortium name="Ensembl"/>
        </authorList>
    </citation>
    <scope>IDENTIFICATION</scope>
</reference>
<gene>
    <name evidence="2" type="primary">GHRL</name>
</gene>
<evidence type="ECO:0000256" key="1">
    <source>
        <dbReference type="SAM" id="MobiDB-lite"/>
    </source>
</evidence>
<dbReference type="AlphaFoldDB" id="A0AAX7V4Y8"/>
<accession>A0AAX7V4Y8</accession>
<protein>
    <submittedName>
        <fullName evidence="2">Uncharacterized protein</fullName>
    </submittedName>
</protein>
<name>A0AAX7V4Y8_ASTCA</name>
<organism evidence="2 3">
    <name type="scientific">Astatotilapia calliptera</name>
    <name type="common">Eastern happy</name>
    <name type="synonym">Chromis callipterus</name>
    <dbReference type="NCBI Taxonomy" id="8154"/>
    <lineage>
        <taxon>Eukaryota</taxon>
        <taxon>Metazoa</taxon>
        <taxon>Chordata</taxon>
        <taxon>Craniata</taxon>
        <taxon>Vertebrata</taxon>
        <taxon>Euteleostomi</taxon>
        <taxon>Actinopterygii</taxon>
        <taxon>Neopterygii</taxon>
        <taxon>Teleostei</taxon>
        <taxon>Neoteleostei</taxon>
        <taxon>Acanthomorphata</taxon>
        <taxon>Ovalentaria</taxon>
        <taxon>Cichlomorphae</taxon>
        <taxon>Cichliformes</taxon>
        <taxon>Cichlidae</taxon>
        <taxon>African cichlids</taxon>
        <taxon>Pseudocrenilabrinae</taxon>
        <taxon>Haplochromini</taxon>
        <taxon>Astatotilapia</taxon>
    </lineage>
</organism>
<reference evidence="2" key="1">
    <citation type="submission" date="2018-05" db="EMBL/GenBank/DDBJ databases">
        <authorList>
            <person name="Datahose"/>
        </authorList>
    </citation>
    <scope>NUCLEOTIDE SEQUENCE</scope>
</reference>
<feature type="compositionally biased region" description="Polar residues" evidence="1">
    <location>
        <begin position="27"/>
        <end position="40"/>
    </location>
</feature>
<evidence type="ECO:0000313" key="3">
    <source>
        <dbReference type="Proteomes" id="UP000265100"/>
    </source>
</evidence>
<feature type="region of interest" description="Disordered" evidence="1">
    <location>
        <begin position="19"/>
        <end position="70"/>
    </location>
</feature>
<proteinExistence type="predicted"/>
<evidence type="ECO:0000313" key="2">
    <source>
        <dbReference type="Ensembl" id="ENSACLP00000076127.1"/>
    </source>
</evidence>
<dbReference type="Ensembl" id="ENSACLT00000062436.1">
    <property type="protein sequence ID" value="ENSACLP00000076127.1"/>
    <property type="gene ID" value="ENSACLG00000036293.1"/>
</dbReference>
<keyword evidence="3" id="KW-1185">Reference proteome</keyword>
<feature type="compositionally biased region" description="Low complexity" evidence="1">
    <location>
        <begin position="42"/>
        <end position="56"/>
    </location>
</feature>
<sequence length="134" mass="14182">MLHQLRGEIAALTQAVSGLTTPGGVQPGTSQPARPAQQETLAAATAGPSSAATPSSDGPLPSPEPFSGETEKCSGFLAQCSLIFREQRRFHNNDGAKIAFLTPLVLGHPWLQQHNPTINWQKGGITGWGEECHM</sequence>
<reference evidence="2" key="3">
    <citation type="submission" date="2025-09" db="UniProtKB">
        <authorList>
            <consortium name="Ensembl"/>
        </authorList>
    </citation>
    <scope>IDENTIFICATION</scope>
</reference>
<dbReference type="Proteomes" id="UP000265100">
    <property type="component" value="Chromosome 1"/>
</dbReference>